<proteinExistence type="inferred from homology"/>
<dbReference type="GO" id="GO:0030246">
    <property type="term" value="F:carbohydrate binding"/>
    <property type="evidence" value="ECO:0007669"/>
    <property type="project" value="UniProtKB-ARBA"/>
</dbReference>
<dbReference type="PANTHER" id="PTHR46847">
    <property type="entry name" value="D-ALLOSE-BINDING PERIPLASMIC PROTEIN-RELATED"/>
    <property type="match status" value="1"/>
</dbReference>
<sequence>MTITKTHPLVRMEGIKKQFPGVQALSEGRTGIDRHDGFVNEMKAKDPNVKIVEIQYGGGDQLKSTDLTKAIIQAHPDIKGIFGSNEGSAIGVVNAVTELNMQGKIVIIGYDSGKQQIDDINSGVEAGAITQDPISIGYLAVKAAVDAGKTVDKSIDTGFKYYDKTNVDTADIQALLYQ</sequence>
<dbReference type="Pfam" id="PF13407">
    <property type="entry name" value="Peripla_BP_4"/>
    <property type="match status" value="1"/>
</dbReference>
<reference evidence="5 6" key="1">
    <citation type="submission" date="2018-08" db="EMBL/GenBank/DDBJ databases">
        <title>Genomic Encyclopedia of Type Strains, Phase III (KMG-III): the genomes of soil and plant-associated and newly described type strains.</title>
        <authorList>
            <person name="Whitman W."/>
        </authorList>
    </citation>
    <scope>NUCLEOTIDE SEQUENCE [LARGE SCALE GENOMIC DNA]</scope>
    <source>
        <strain evidence="5 6">CGMCC 1.10966</strain>
    </source>
</reference>
<evidence type="ECO:0000259" key="4">
    <source>
        <dbReference type="Pfam" id="PF13407"/>
    </source>
</evidence>
<accession>A0A3D9S066</accession>
<evidence type="ECO:0000313" key="6">
    <source>
        <dbReference type="Proteomes" id="UP000256304"/>
    </source>
</evidence>
<dbReference type="GO" id="GO:0030313">
    <property type="term" value="C:cell envelope"/>
    <property type="evidence" value="ECO:0007669"/>
    <property type="project" value="UniProtKB-SubCell"/>
</dbReference>
<comment type="caution">
    <text evidence="5">The sequence shown here is derived from an EMBL/GenBank/DDBJ whole genome shotgun (WGS) entry which is preliminary data.</text>
</comment>
<dbReference type="InterPro" id="IPR025997">
    <property type="entry name" value="SBP_2_dom"/>
</dbReference>
<keyword evidence="3" id="KW-0732">Signal</keyword>
<evidence type="ECO:0000256" key="2">
    <source>
        <dbReference type="ARBA" id="ARBA00007639"/>
    </source>
</evidence>
<feature type="domain" description="Periplasmic binding protein" evidence="4">
    <location>
        <begin position="32"/>
        <end position="148"/>
    </location>
</feature>
<organism evidence="5 6">
    <name type="scientific">Paenibacillus taihuensis</name>
    <dbReference type="NCBI Taxonomy" id="1156355"/>
    <lineage>
        <taxon>Bacteria</taxon>
        <taxon>Bacillati</taxon>
        <taxon>Bacillota</taxon>
        <taxon>Bacilli</taxon>
        <taxon>Bacillales</taxon>
        <taxon>Paenibacillaceae</taxon>
        <taxon>Paenibacillus</taxon>
    </lineage>
</organism>
<dbReference type="OrthoDB" id="9800520at2"/>
<dbReference type="PANTHER" id="PTHR46847:SF1">
    <property type="entry name" value="D-ALLOSE-BINDING PERIPLASMIC PROTEIN-RELATED"/>
    <property type="match status" value="1"/>
</dbReference>
<evidence type="ECO:0000256" key="3">
    <source>
        <dbReference type="ARBA" id="ARBA00022729"/>
    </source>
</evidence>
<dbReference type="AlphaFoldDB" id="A0A3D9S066"/>
<comment type="subcellular location">
    <subcellularLocation>
        <location evidence="1">Cell envelope</location>
    </subcellularLocation>
</comment>
<dbReference type="SUPFAM" id="SSF53822">
    <property type="entry name" value="Periplasmic binding protein-like I"/>
    <property type="match status" value="1"/>
</dbReference>
<dbReference type="Gene3D" id="3.40.50.2300">
    <property type="match status" value="2"/>
</dbReference>
<dbReference type="EMBL" id="QTTN01000013">
    <property type="protein sequence ID" value="REE85118.1"/>
    <property type="molecule type" value="Genomic_DNA"/>
</dbReference>
<keyword evidence="6" id="KW-1185">Reference proteome</keyword>
<name>A0A3D9S066_9BACL</name>
<evidence type="ECO:0000256" key="1">
    <source>
        <dbReference type="ARBA" id="ARBA00004196"/>
    </source>
</evidence>
<evidence type="ECO:0000313" key="5">
    <source>
        <dbReference type="EMBL" id="REE85118.1"/>
    </source>
</evidence>
<dbReference type="InterPro" id="IPR028082">
    <property type="entry name" value="Peripla_BP_I"/>
</dbReference>
<comment type="similarity">
    <text evidence="2">Belongs to the bacterial solute-binding protein 2 family.</text>
</comment>
<dbReference type="Proteomes" id="UP000256304">
    <property type="component" value="Unassembled WGS sequence"/>
</dbReference>
<gene>
    <name evidence="5" type="ORF">A8990_11336</name>
</gene>
<protein>
    <submittedName>
        <fullName evidence="5">Ribose transport system substrate-binding protein</fullName>
    </submittedName>
</protein>